<dbReference type="InterPro" id="IPR011990">
    <property type="entry name" value="TPR-like_helical_dom_sf"/>
</dbReference>
<dbReference type="Proteomes" id="UP000248079">
    <property type="component" value="Unassembled WGS sequence"/>
</dbReference>
<dbReference type="EMBL" id="QFLI01000003">
    <property type="protein sequence ID" value="PXY01698.1"/>
    <property type="molecule type" value="Genomic_DNA"/>
</dbReference>
<dbReference type="PROSITE" id="PS51257">
    <property type="entry name" value="PROKAR_LIPOPROTEIN"/>
    <property type="match status" value="1"/>
</dbReference>
<evidence type="ECO:0000256" key="5">
    <source>
        <dbReference type="ARBA" id="ARBA00023237"/>
    </source>
</evidence>
<keyword evidence="10" id="KW-1185">Reference proteome</keyword>
<dbReference type="OrthoDB" id="727588at2"/>
<evidence type="ECO:0000259" key="7">
    <source>
        <dbReference type="Pfam" id="PF07980"/>
    </source>
</evidence>
<feature type="chain" id="PRO_5016172099" description="RagB/SusD family nutrient uptake outer membrane protein" evidence="6">
    <location>
        <begin position="20"/>
        <end position="529"/>
    </location>
</feature>
<feature type="signal peptide" evidence="6">
    <location>
        <begin position="1"/>
        <end position="19"/>
    </location>
</feature>
<comment type="caution">
    <text evidence="9">The sequence shown here is derived from an EMBL/GenBank/DDBJ whole genome shotgun (WGS) entry which is preliminary data.</text>
</comment>
<evidence type="ECO:0000313" key="10">
    <source>
        <dbReference type="Proteomes" id="UP000248079"/>
    </source>
</evidence>
<evidence type="ECO:0000256" key="2">
    <source>
        <dbReference type="ARBA" id="ARBA00006275"/>
    </source>
</evidence>
<evidence type="ECO:0000256" key="4">
    <source>
        <dbReference type="ARBA" id="ARBA00023136"/>
    </source>
</evidence>
<evidence type="ECO:0000259" key="8">
    <source>
        <dbReference type="Pfam" id="PF14322"/>
    </source>
</evidence>
<organism evidence="9 10">
    <name type="scientific">Marinifilum breve</name>
    <dbReference type="NCBI Taxonomy" id="2184082"/>
    <lineage>
        <taxon>Bacteria</taxon>
        <taxon>Pseudomonadati</taxon>
        <taxon>Bacteroidota</taxon>
        <taxon>Bacteroidia</taxon>
        <taxon>Marinilabiliales</taxon>
        <taxon>Marinifilaceae</taxon>
    </lineage>
</organism>
<name>A0A2V3ZZ47_9BACT</name>
<proteinExistence type="inferred from homology"/>
<evidence type="ECO:0008006" key="11">
    <source>
        <dbReference type="Google" id="ProtNLM"/>
    </source>
</evidence>
<evidence type="ECO:0000256" key="6">
    <source>
        <dbReference type="SAM" id="SignalP"/>
    </source>
</evidence>
<keyword evidence="5" id="KW-0998">Cell outer membrane</keyword>
<keyword evidence="3 6" id="KW-0732">Signal</keyword>
<sequence length="529" mass="60594">MKRSFFIILTLLTVLFASCESELDQSPLSTISPDNFYRNEADCRLALNAVYSDIGNRYTYGEQLPIQFMVGTDEAVFSRSYNSWTVGLYIHNASTVDLENTWRTLYRGINSANILLENLPNADFSDESRKLRYEAETRFIRAFYYFELVRWWGGVPLRTSSVGDAASNDIARTSADKIYEFIITELEASAPNLPLPSEELEYGRVSRTAAWGLLARAYLTKAGVPLQLLPEESYGKVIEYCDLIIDSGEHNLIANYEDVFLNEITGVNDDTEVIFEVQFENQRASGIQEDGKHGNLNGIMCQQKDSPYGYAFTYAGLSLINSYDQNNDDRYDWNIADFKIDKKGAVKTQKNRYEWFPGKFKRVQKVTNADGSLGWEGLEPGDIDKNYTGINFPILRYADILLMKAEALNNLNRTSEAIPYLNMIRNRAGLADIDASLVSSVADFHEELMTERLREFCFEGIRKHDLIRWGVLVEKLQELKTEMQAANIASSREWLYRSSDNVEEKHYLLPIPLKEMNENKLIEQNPLWK</sequence>
<dbReference type="InterPro" id="IPR012944">
    <property type="entry name" value="SusD_RagB_dom"/>
</dbReference>
<evidence type="ECO:0000256" key="3">
    <source>
        <dbReference type="ARBA" id="ARBA00022729"/>
    </source>
</evidence>
<dbReference type="InterPro" id="IPR033985">
    <property type="entry name" value="SusD-like_N"/>
</dbReference>
<evidence type="ECO:0000256" key="1">
    <source>
        <dbReference type="ARBA" id="ARBA00004442"/>
    </source>
</evidence>
<dbReference type="Pfam" id="PF14322">
    <property type="entry name" value="SusD-like_3"/>
    <property type="match status" value="1"/>
</dbReference>
<reference evidence="9 10" key="1">
    <citation type="submission" date="2018-05" db="EMBL/GenBank/DDBJ databases">
        <title>Marinifilum breve JC075T sp. nov., a marine bacterium isolated from Yongle Blue Hole in the South China Sea.</title>
        <authorList>
            <person name="Fu T."/>
        </authorList>
    </citation>
    <scope>NUCLEOTIDE SEQUENCE [LARGE SCALE GENOMIC DNA]</scope>
    <source>
        <strain evidence="9 10">JC075</strain>
    </source>
</reference>
<comment type="similarity">
    <text evidence="2">Belongs to the SusD family.</text>
</comment>
<dbReference type="SUPFAM" id="SSF48452">
    <property type="entry name" value="TPR-like"/>
    <property type="match status" value="1"/>
</dbReference>
<dbReference type="AlphaFoldDB" id="A0A2V3ZZ47"/>
<gene>
    <name evidence="9" type="ORF">DF185_09525</name>
</gene>
<dbReference type="GO" id="GO:0009279">
    <property type="term" value="C:cell outer membrane"/>
    <property type="evidence" value="ECO:0007669"/>
    <property type="project" value="UniProtKB-SubCell"/>
</dbReference>
<feature type="domain" description="RagB/SusD" evidence="7">
    <location>
        <begin position="271"/>
        <end position="528"/>
    </location>
</feature>
<feature type="domain" description="SusD-like N-terminal" evidence="8">
    <location>
        <begin position="38"/>
        <end position="219"/>
    </location>
</feature>
<accession>A0A2V3ZZ47</accession>
<dbReference type="Pfam" id="PF07980">
    <property type="entry name" value="SusD_RagB"/>
    <property type="match status" value="1"/>
</dbReference>
<dbReference type="CDD" id="cd08977">
    <property type="entry name" value="SusD"/>
    <property type="match status" value="1"/>
</dbReference>
<protein>
    <recommendedName>
        <fullName evidence="11">RagB/SusD family nutrient uptake outer membrane protein</fullName>
    </recommendedName>
</protein>
<evidence type="ECO:0000313" key="9">
    <source>
        <dbReference type="EMBL" id="PXY01698.1"/>
    </source>
</evidence>
<keyword evidence="4" id="KW-0472">Membrane</keyword>
<comment type="subcellular location">
    <subcellularLocation>
        <location evidence="1">Cell outer membrane</location>
    </subcellularLocation>
</comment>
<dbReference type="RefSeq" id="WP_110360507.1">
    <property type="nucleotide sequence ID" value="NZ_QFLI01000003.1"/>
</dbReference>
<dbReference type="Gene3D" id="1.25.40.390">
    <property type="match status" value="1"/>
</dbReference>